<comment type="caution">
    <text evidence="3">The sequence shown here is derived from an EMBL/GenBank/DDBJ whole genome shotgun (WGS) entry which is preliminary data.</text>
</comment>
<keyword evidence="2" id="KW-1133">Transmembrane helix</keyword>
<keyword evidence="2" id="KW-0472">Membrane</keyword>
<feature type="compositionally biased region" description="Pro residues" evidence="1">
    <location>
        <begin position="253"/>
        <end position="262"/>
    </location>
</feature>
<dbReference type="EMBL" id="RXPE01000020">
    <property type="protein sequence ID" value="RTR25896.1"/>
    <property type="molecule type" value="Genomic_DNA"/>
</dbReference>
<accession>A0A431VRS4</accession>
<keyword evidence="2" id="KW-0812">Transmembrane</keyword>
<dbReference type="OrthoDB" id="68688at2"/>
<feature type="compositionally biased region" description="Basic and acidic residues" evidence="1">
    <location>
        <begin position="102"/>
        <end position="111"/>
    </location>
</feature>
<dbReference type="RefSeq" id="WP_126352455.1">
    <property type="nucleotide sequence ID" value="NZ_CP086380.1"/>
</dbReference>
<keyword evidence="4" id="KW-1185">Reference proteome</keyword>
<dbReference type="AlphaFoldDB" id="A0A431VRS4"/>
<organism evidence="3 4">
    <name type="scientific">Deinococcus radiophilus</name>
    <dbReference type="NCBI Taxonomy" id="32062"/>
    <lineage>
        <taxon>Bacteria</taxon>
        <taxon>Thermotogati</taxon>
        <taxon>Deinococcota</taxon>
        <taxon>Deinococci</taxon>
        <taxon>Deinococcales</taxon>
        <taxon>Deinococcaceae</taxon>
        <taxon>Deinococcus</taxon>
    </lineage>
</organism>
<protein>
    <submittedName>
        <fullName evidence="3">Uncharacterized protein</fullName>
    </submittedName>
</protein>
<reference evidence="3 4" key="1">
    <citation type="submission" date="2018-12" db="EMBL/GenBank/DDBJ databases">
        <title>Deinococcus radiophilus ATCC 27603 genome sequencing and assembly.</title>
        <authorList>
            <person name="Maclea K.S."/>
            <person name="Maynard C.R."/>
        </authorList>
    </citation>
    <scope>NUCLEOTIDE SEQUENCE [LARGE SCALE GENOMIC DNA]</scope>
    <source>
        <strain evidence="3 4">ATCC 27603</strain>
    </source>
</reference>
<feature type="compositionally biased region" description="Low complexity" evidence="1">
    <location>
        <begin position="342"/>
        <end position="352"/>
    </location>
</feature>
<gene>
    <name evidence="3" type="ORF">EJ104_09310</name>
</gene>
<feature type="transmembrane region" description="Helical" evidence="2">
    <location>
        <begin position="416"/>
        <end position="436"/>
    </location>
</feature>
<feature type="region of interest" description="Disordered" evidence="1">
    <location>
        <begin position="479"/>
        <end position="498"/>
    </location>
</feature>
<feature type="compositionally biased region" description="Basic and acidic residues" evidence="1">
    <location>
        <begin position="122"/>
        <end position="133"/>
    </location>
</feature>
<proteinExistence type="predicted"/>
<name>A0A431VRS4_9DEIO</name>
<feature type="region of interest" description="Disordered" evidence="1">
    <location>
        <begin position="198"/>
        <end position="402"/>
    </location>
</feature>
<evidence type="ECO:0000256" key="2">
    <source>
        <dbReference type="SAM" id="Phobius"/>
    </source>
</evidence>
<evidence type="ECO:0000256" key="1">
    <source>
        <dbReference type="SAM" id="MobiDB-lite"/>
    </source>
</evidence>
<evidence type="ECO:0000313" key="4">
    <source>
        <dbReference type="Proteomes" id="UP000277766"/>
    </source>
</evidence>
<feature type="transmembrane region" description="Helical" evidence="2">
    <location>
        <begin position="442"/>
        <end position="464"/>
    </location>
</feature>
<feature type="compositionally biased region" description="Basic and acidic residues" evidence="1">
    <location>
        <begin position="223"/>
        <end position="236"/>
    </location>
</feature>
<sequence length="498" mass="53529">MTRIGQTLEELGITGKPEASLTHEGAFFVLVDDLLIYRDNRGMRRVSLRDLTRIHSDDQGVLKVETPAGTALSASLLGFDPDQVQPFFLRVRDATAYAKAQAKREQERQRGEAPPSPFARVPRAEPPHPEVAPKTDPTPNPLTARLPKLRRQTETSASQENAELYEPYERPEQQAFGGVGGLSMGERLGSVVRVIKRRSGETSSDQSETDPAVSPPAPADTRLVTRAEVRAERENLPEPALRPEPLRDGGAEPQPPTTPSQPPQGAHAPASVSMEEALRPQPVTESQERPEQNTAQAAPTEPALRRSIFPSLRRPIPSATPAEPAANVREVIEEAPRPAPKPTAQQTPTEPTRVAEEVQQLAVQPAPDTSPVSNTAGAEPTKPDAHTPRSRSASGGLQSLIRGQQRPDLQVWPPRLRLLALALTSLAAVMAIFSLLGGAGLAGLWSLLLALVLGAGLLVTADVLQRLAVWLDGQEHSGAQADAAENDIRQEVEPSGSP</sequence>
<dbReference type="Proteomes" id="UP000277766">
    <property type="component" value="Unassembled WGS sequence"/>
</dbReference>
<feature type="region of interest" description="Disordered" evidence="1">
    <location>
        <begin position="99"/>
        <end position="184"/>
    </location>
</feature>
<evidence type="ECO:0000313" key="3">
    <source>
        <dbReference type="EMBL" id="RTR25896.1"/>
    </source>
</evidence>